<reference evidence="2" key="1">
    <citation type="journal article" date="2023" name="Plant J.">
        <title>The genome of the king protea, Protea cynaroides.</title>
        <authorList>
            <person name="Chang J."/>
            <person name="Duong T.A."/>
            <person name="Schoeman C."/>
            <person name="Ma X."/>
            <person name="Roodt D."/>
            <person name="Barker N."/>
            <person name="Li Z."/>
            <person name="Van de Peer Y."/>
            <person name="Mizrachi E."/>
        </authorList>
    </citation>
    <scope>NUCLEOTIDE SEQUENCE</scope>
    <source>
        <tissue evidence="2">Young leaves</tissue>
    </source>
</reference>
<gene>
    <name evidence="2" type="ORF">NE237_011551</name>
</gene>
<dbReference type="Proteomes" id="UP001141806">
    <property type="component" value="Unassembled WGS sequence"/>
</dbReference>
<sequence length="126" mass="13929">MEETFRQELKGRDSFCATWTPDGIMLEQECGGKSTSGNIWMKSGDATIVPHSSGELKLRTVVRTLVIIYKYIESGDLAKIVWAPISDQKKELQKRVNTEIMVSVVIIYNDVMLVIPVVGGAIGNPS</sequence>
<accession>A0A9Q0JYD0</accession>
<keyword evidence="1" id="KW-1133">Transmembrane helix</keyword>
<feature type="transmembrane region" description="Helical" evidence="1">
    <location>
        <begin position="100"/>
        <end position="122"/>
    </location>
</feature>
<dbReference type="AlphaFoldDB" id="A0A9Q0JYD0"/>
<evidence type="ECO:0000313" key="3">
    <source>
        <dbReference type="Proteomes" id="UP001141806"/>
    </source>
</evidence>
<proteinExistence type="predicted"/>
<name>A0A9Q0JYD0_9MAGN</name>
<organism evidence="2 3">
    <name type="scientific">Protea cynaroides</name>
    <dbReference type="NCBI Taxonomy" id="273540"/>
    <lineage>
        <taxon>Eukaryota</taxon>
        <taxon>Viridiplantae</taxon>
        <taxon>Streptophyta</taxon>
        <taxon>Embryophyta</taxon>
        <taxon>Tracheophyta</taxon>
        <taxon>Spermatophyta</taxon>
        <taxon>Magnoliopsida</taxon>
        <taxon>Proteales</taxon>
        <taxon>Proteaceae</taxon>
        <taxon>Protea</taxon>
    </lineage>
</organism>
<evidence type="ECO:0000256" key="1">
    <source>
        <dbReference type="SAM" id="Phobius"/>
    </source>
</evidence>
<dbReference type="EMBL" id="JAMYWD010000011">
    <property type="protein sequence ID" value="KAJ4954768.1"/>
    <property type="molecule type" value="Genomic_DNA"/>
</dbReference>
<keyword evidence="1" id="KW-0812">Transmembrane</keyword>
<comment type="caution">
    <text evidence="2">The sequence shown here is derived from an EMBL/GenBank/DDBJ whole genome shotgun (WGS) entry which is preliminary data.</text>
</comment>
<keyword evidence="3" id="KW-1185">Reference proteome</keyword>
<evidence type="ECO:0000313" key="2">
    <source>
        <dbReference type="EMBL" id="KAJ4954768.1"/>
    </source>
</evidence>
<protein>
    <submittedName>
        <fullName evidence="2">Uncharacterized protein</fullName>
    </submittedName>
</protein>
<keyword evidence="1" id="KW-0472">Membrane</keyword>